<proteinExistence type="predicted"/>
<protein>
    <recommendedName>
        <fullName evidence="4">Beta-lactamase-related domain-containing protein</fullName>
    </recommendedName>
</protein>
<evidence type="ECO:0000313" key="2">
    <source>
        <dbReference type="EMBL" id="KAK5045149.1"/>
    </source>
</evidence>
<comment type="caution">
    <text evidence="2">The sequence shown here is derived from an EMBL/GenBank/DDBJ whole genome shotgun (WGS) entry which is preliminary data.</text>
</comment>
<organism evidence="2 3">
    <name type="scientific">Exophiala bonariae</name>
    <dbReference type="NCBI Taxonomy" id="1690606"/>
    <lineage>
        <taxon>Eukaryota</taxon>
        <taxon>Fungi</taxon>
        <taxon>Dikarya</taxon>
        <taxon>Ascomycota</taxon>
        <taxon>Pezizomycotina</taxon>
        <taxon>Eurotiomycetes</taxon>
        <taxon>Chaetothyriomycetidae</taxon>
        <taxon>Chaetothyriales</taxon>
        <taxon>Herpotrichiellaceae</taxon>
        <taxon>Exophiala</taxon>
    </lineage>
</organism>
<keyword evidence="3" id="KW-1185">Reference proteome</keyword>
<name>A0AAV9MUN4_9EURO</name>
<evidence type="ECO:0000256" key="1">
    <source>
        <dbReference type="SAM" id="SignalP"/>
    </source>
</evidence>
<dbReference type="GeneID" id="89977641"/>
<dbReference type="EMBL" id="JAVRRD010000039">
    <property type="protein sequence ID" value="KAK5045149.1"/>
    <property type="molecule type" value="Genomic_DNA"/>
</dbReference>
<accession>A0AAV9MUN4</accession>
<gene>
    <name evidence="2" type="ORF">LTR84_009482</name>
</gene>
<evidence type="ECO:0000313" key="3">
    <source>
        <dbReference type="Proteomes" id="UP001358417"/>
    </source>
</evidence>
<keyword evidence="1" id="KW-0732">Signal</keyword>
<dbReference type="RefSeq" id="XP_064700785.1">
    <property type="nucleotide sequence ID" value="XM_064853022.1"/>
</dbReference>
<sequence length="219" mass="23802">MKVLLLALSSLGAFTDVEAALSDTGPFPSSYAAFSARFVQPPTPDVLTELRGHFFQHKWDNNVSHITSGYWYNSAAQGKVRADETYDGEFASSLFDYTDVTAGGQVLNKLRMVGPSVGSSPSCFVEHIDSPGFPLVTSDILKTNGAAFGGVVIDPIVGYTQSWNFLLGGSISVIAYLDEDNLLVGFDFWGAERRTKVITRFFNTVVGSIEAKVFENFPC</sequence>
<feature type="signal peptide" evidence="1">
    <location>
        <begin position="1"/>
        <end position="19"/>
    </location>
</feature>
<feature type="chain" id="PRO_5043586513" description="Beta-lactamase-related domain-containing protein" evidence="1">
    <location>
        <begin position="20"/>
        <end position="219"/>
    </location>
</feature>
<reference evidence="2 3" key="1">
    <citation type="submission" date="2023-08" db="EMBL/GenBank/DDBJ databases">
        <title>Black Yeasts Isolated from many extreme environments.</title>
        <authorList>
            <person name="Coleine C."/>
            <person name="Stajich J.E."/>
            <person name="Selbmann L."/>
        </authorList>
    </citation>
    <scope>NUCLEOTIDE SEQUENCE [LARGE SCALE GENOMIC DNA]</scope>
    <source>
        <strain evidence="2 3">CCFEE 5792</strain>
    </source>
</reference>
<dbReference type="AlphaFoldDB" id="A0AAV9MUN4"/>
<evidence type="ECO:0008006" key="4">
    <source>
        <dbReference type="Google" id="ProtNLM"/>
    </source>
</evidence>
<dbReference type="Proteomes" id="UP001358417">
    <property type="component" value="Unassembled WGS sequence"/>
</dbReference>